<dbReference type="Pfam" id="PF17111">
    <property type="entry name" value="PigL_N"/>
    <property type="match status" value="1"/>
</dbReference>
<feature type="region of interest" description="Disordered" evidence="7">
    <location>
        <begin position="202"/>
        <end position="227"/>
    </location>
</feature>
<feature type="domain" description="Chitin synthase N-terminal" evidence="8">
    <location>
        <begin position="330"/>
        <end position="381"/>
    </location>
</feature>
<feature type="compositionally biased region" description="Polar residues" evidence="7">
    <location>
        <begin position="264"/>
        <end position="287"/>
    </location>
</feature>
<reference evidence="10" key="1">
    <citation type="submission" date="2018-03" db="EMBL/GenBank/DDBJ databases">
        <authorList>
            <person name="Guldener U."/>
        </authorList>
    </citation>
    <scope>NUCLEOTIDE SEQUENCE</scope>
</reference>
<evidence type="ECO:0000256" key="7">
    <source>
        <dbReference type="SAM" id="MobiDB-lite"/>
    </source>
</evidence>
<proteinExistence type="predicted"/>
<protein>
    <recommendedName>
        <fullName evidence="2">chitin synthase</fullName>
        <ecNumber evidence="2">2.4.1.16</ecNumber>
    </recommendedName>
</protein>
<feature type="region of interest" description="Disordered" evidence="7">
    <location>
        <begin position="264"/>
        <end position="308"/>
    </location>
</feature>
<evidence type="ECO:0000256" key="6">
    <source>
        <dbReference type="ARBA" id="ARBA00023180"/>
    </source>
</evidence>
<dbReference type="InterPro" id="IPR031348">
    <property type="entry name" value="PigL_N"/>
</dbReference>
<keyword evidence="11" id="KW-1185">Reference proteome</keyword>
<comment type="subcellular location">
    <subcellularLocation>
        <location evidence="1">Cell membrane</location>
        <topology evidence="1">Multi-pass membrane protein</topology>
    </subcellularLocation>
</comment>
<name>A0AAE8SCJ1_9HYPO</name>
<keyword evidence="5" id="KW-0812">Transmembrane</keyword>
<keyword evidence="6" id="KW-0325">Glycoprotein</keyword>
<keyword evidence="5" id="KW-1133">Transmembrane helix</keyword>
<dbReference type="Proteomes" id="UP001187734">
    <property type="component" value="Unassembled WGS sequence"/>
</dbReference>
<comment type="caution">
    <text evidence="10">The sequence shown here is derived from an EMBL/GenBank/DDBJ whole genome shotgun (WGS) entry which is preliminary data.</text>
</comment>
<evidence type="ECO:0000259" key="8">
    <source>
        <dbReference type="Pfam" id="PF08407"/>
    </source>
</evidence>
<evidence type="ECO:0000313" key="11">
    <source>
        <dbReference type="Proteomes" id="UP001187734"/>
    </source>
</evidence>
<dbReference type="EMBL" id="ONZP01000010">
    <property type="protein sequence ID" value="SPJ70424.1"/>
    <property type="molecule type" value="Genomic_DNA"/>
</dbReference>
<keyword evidence="4" id="KW-0808">Transferase</keyword>
<evidence type="ECO:0000256" key="3">
    <source>
        <dbReference type="ARBA" id="ARBA00022475"/>
    </source>
</evidence>
<accession>A0AAE8SCJ1</accession>
<gene>
    <name evidence="10" type="ORF">FTOL_00152</name>
</gene>
<evidence type="ECO:0000256" key="5">
    <source>
        <dbReference type="ARBA" id="ARBA00022989"/>
    </source>
</evidence>
<organism evidence="10 11">
    <name type="scientific">Fusarium torulosum</name>
    <dbReference type="NCBI Taxonomy" id="33205"/>
    <lineage>
        <taxon>Eukaryota</taxon>
        <taxon>Fungi</taxon>
        <taxon>Dikarya</taxon>
        <taxon>Ascomycota</taxon>
        <taxon>Pezizomycotina</taxon>
        <taxon>Sordariomycetes</taxon>
        <taxon>Hypocreomycetidae</taxon>
        <taxon>Hypocreales</taxon>
        <taxon>Nectriaceae</taxon>
        <taxon>Fusarium</taxon>
    </lineage>
</organism>
<feature type="domain" description="Azaphilone pigments biosynthesis cluster protein L N-terminal" evidence="9">
    <location>
        <begin position="1"/>
        <end position="180"/>
    </location>
</feature>
<dbReference type="GO" id="GO:0004100">
    <property type="term" value="F:chitin synthase activity"/>
    <property type="evidence" value="ECO:0007669"/>
    <property type="project" value="UniProtKB-EC"/>
</dbReference>
<dbReference type="AlphaFoldDB" id="A0AAE8SCJ1"/>
<dbReference type="InterPro" id="IPR013616">
    <property type="entry name" value="Chitin_synth_N"/>
</dbReference>
<dbReference type="EC" id="2.4.1.16" evidence="2"/>
<keyword evidence="3" id="KW-1003">Cell membrane</keyword>
<evidence type="ECO:0000313" key="10">
    <source>
        <dbReference type="EMBL" id="SPJ70424.1"/>
    </source>
</evidence>
<sequence length="627" mass="70565">MDPLSIASGCAGLVSAIGSLSFSIHAFVRTCREARSDLDGVSRELLSLQTVLELIQEDVADDAAAFPQTLERHVSGIVSNCNSVVTEIQECITKYSTDNRLKAKASWAINGQGDVAKLRSSLEAHKAALELALDMFALHVAKDIKNDTTEIRNDTTAIKDDTAQILAEIARLQERLPKQVENDYILQHFLEEMTTYTEQTLDGPYSYERSPTPTVRQPSFDPPDEDYLEDWEQTGIQSQESLWDQPNTLCEDESQQQNLSITEPTVPSGRAISSPQDMPAHNTSSDSEPGLQDVRPINHEGPAPVSIYTPKPMEEEVCLSYYEGTTRGRTLVINYPVATSIRQNIRDQECYESTHNRFTAVTCSPEEFNQPRHPFRPRLFVKPRHIAIVFVLKVGNWTTYGTFMNQLNFVTTAISQASQKVEALRKSLPQDYFLPWQHTVVLVHFLPGSHQIHPKLRDILTGLGVQHYRDDLMTLMGRTSLNPPLLGDTIESFRKRITATIHEYTVQPATHLHHPTPGLPGAEPLQVMSVTSHGFVSRPSPISWTTAICLALDAQFIVVVPDNISIGSPGDFFWEMWTCQQRFKTSLDDQVNKMVFTTPDEFLREHKKLLSRYEGPGGYLKRLFSRK</sequence>
<keyword evidence="5" id="KW-0472">Membrane</keyword>
<evidence type="ECO:0000256" key="1">
    <source>
        <dbReference type="ARBA" id="ARBA00004651"/>
    </source>
</evidence>
<keyword evidence="4" id="KW-0328">Glycosyltransferase</keyword>
<evidence type="ECO:0000256" key="2">
    <source>
        <dbReference type="ARBA" id="ARBA00012543"/>
    </source>
</evidence>
<dbReference type="GO" id="GO:0005886">
    <property type="term" value="C:plasma membrane"/>
    <property type="evidence" value="ECO:0007669"/>
    <property type="project" value="UniProtKB-SubCell"/>
</dbReference>
<dbReference type="Pfam" id="PF08407">
    <property type="entry name" value="Chitin_synth_1N"/>
    <property type="match status" value="1"/>
</dbReference>
<evidence type="ECO:0000256" key="4">
    <source>
        <dbReference type="ARBA" id="ARBA00022676"/>
    </source>
</evidence>
<evidence type="ECO:0000259" key="9">
    <source>
        <dbReference type="Pfam" id="PF17111"/>
    </source>
</evidence>